<dbReference type="InterPro" id="IPR029063">
    <property type="entry name" value="SAM-dependent_MTases_sf"/>
</dbReference>
<comment type="caution">
    <text evidence="1">The sequence shown here is derived from an EMBL/GenBank/DDBJ whole genome shotgun (WGS) entry which is preliminary data.</text>
</comment>
<dbReference type="GO" id="GO:0008168">
    <property type="term" value="F:methyltransferase activity"/>
    <property type="evidence" value="ECO:0007669"/>
    <property type="project" value="TreeGrafter"/>
</dbReference>
<dbReference type="Pfam" id="PF13489">
    <property type="entry name" value="Methyltransf_23"/>
    <property type="match status" value="1"/>
</dbReference>
<keyword evidence="2" id="KW-1185">Reference proteome</keyword>
<dbReference type="PANTHER" id="PTHR43591">
    <property type="entry name" value="METHYLTRANSFERASE"/>
    <property type="match status" value="1"/>
</dbReference>
<dbReference type="Proteomes" id="UP000664169">
    <property type="component" value="Unassembled WGS sequence"/>
</dbReference>
<evidence type="ECO:0000313" key="2">
    <source>
        <dbReference type="Proteomes" id="UP000664169"/>
    </source>
</evidence>
<organism evidence="1 2">
    <name type="scientific">Gomphillus americanus</name>
    <dbReference type="NCBI Taxonomy" id="1940652"/>
    <lineage>
        <taxon>Eukaryota</taxon>
        <taxon>Fungi</taxon>
        <taxon>Dikarya</taxon>
        <taxon>Ascomycota</taxon>
        <taxon>Pezizomycotina</taxon>
        <taxon>Lecanoromycetes</taxon>
        <taxon>OSLEUM clade</taxon>
        <taxon>Ostropomycetidae</taxon>
        <taxon>Ostropales</taxon>
        <taxon>Graphidaceae</taxon>
        <taxon>Gomphilloideae</taxon>
        <taxon>Gomphillus</taxon>
    </lineage>
</organism>
<evidence type="ECO:0000313" key="1">
    <source>
        <dbReference type="EMBL" id="CAF9929919.1"/>
    </source>
</evidence>
<dbReference type="AlphaFoldDB" id="A0A8H3IWN2"/>
<dbReference type="CDD" id="cd02440">
    <property type="entry name" value="AdoMet_MTases"/>
    <property type="match status" value="1"/>
</dbReference>
<sequence>MPASSPEDYILGYSQSEAERLDAQHMVCRRVNGDHAISPLLQTAVAAGEIKRVLDLGCGTGIWCHEAANELKASGIPTVTAVGLDIAQNDHWTKFASLDFKDLSSTIIFGLADLNDDVQMMAILEKYGGTFDLVHAANLVSAVKKGKWPTLLERVFKLVRPGGYIQFAEFDTMDIYSNCIDPVGGEMLAIFHSAYNSLGLDVLCATEMAKRLANAGFSKISDNTLQIEPAWRDSKGVIQIDRVAVEWLVGMFRILRPLFLQVRQRPDYATLLETLPQWVHERTPGQKVEQLLVTEEQYDDAVRHAVELVTSTSEIHHVDPLLHVIVAQRPS</sequence>
<dbReference type="EMBL" id="CAJPDQ010000034">
    <property type="protein sequence ID" value="CAF9929919.1"/>
    <property type="molecule type" value="Genomic_DNA"/>
</dbReference>
<evidence type="ECO:0008006" key="3">
    <source>
        <dbReference type="Google" id="ProtNLM"/>
    </source>
</evidence>
<proteinExistence type="predicted"/>
<reference evidence="1" key="1">
    <citation type="submission" date="2021-03" db="EMBL/GenBank/DDBJ databases">
        <authorList>
            <person name="Tagirdzhanova G."/>
        </authorList>
    </citation>
    <scope>NUCLEOTIDE SEQUENCE</scope>
</reference>
<name>A0A8H3IWN2_9LECA</name>
<dbReference type="SUPFAM" id="SSF53335">
    <property type="entry name" value="S-adenosyl-L-methionine-dependent methyltransferases"/>
    <property type="match status" value="1"/>
</dbReference>
<accession>A0A8H3IWN2</accession>
<protein>
    <recommendedName>
        <fullName evidence="3">Methyltransferase domain-containing protein</fullName>
    </recommendedName>
</protein>
<gene>
    <name evidence="1" type="ORF">GOMPHAMPRED_005514</name>
</gene>
<dbReference type="OrthoDB" id="417697at2759"/>
<dbReference type="PANTHER" id="PTHR43591:SF24">
    <property type="entry name" value="2-METHOXY-6-POLYPRENYL-1,4-BENZOQUINOL METHYLASE, MITOCHONDRIAL"/>
    <property type="match status" value="1"/>
</dbReference>
<dbReference type="Gene3D" id="3.40.50.150">
    <property type="entry name" value="Vaccinia Virus protein VP39"/>
    <property type="match status" value="1"/>
</dbReference>